<dbReference type="GO" id="GO:0045211">
    <property type="term" value="C:postsynaptic membrane"/>
    <property type="evidence" value="ECO:0007669"/>
    <property type="project" value="TreeGrafter"/>
</dbReference>
<dbReference type="SUPFAM" id="SSF50156">
    <property type="entry name" value="PDZ domain-like"/>
    <property type="match status" value="1"/>
</dbReference>
<dbReference type="GO" id="GO:0043113">
    <property type="term" value="P:receptor clustering"/>
    <property type="evidence" value="ECO:0007669"/>
    <property type="project" value="TreeGrafter"/>
</dbReference>
<dbReference type="InterPro" id="IPR036055">
    <property type="entry name" value="LDL_receptor-like_sf"/>
</dbReference>
<dbReference type="GO" id="GO:0014069">
    <property type="term" value="C:postsynaptic density"/>
    <property type="evidence" value="ECO:0007669"/>
    <property type="project" value="TreeGrafter"/>
</dbReference>
<evidence type="ECO:0000313" key="4">
    <source>
        <dbReference type="EMBL" id="CAD6188580.1"/>
    </source>
</evidence>
<dbReference type="Proteomes" id="UP000835052">
    <property type="component" value="Unassembled WGS sequence"/>
</dbReference>
<dbReference type="GO" id="GO:0098609">
    <property type="term" value="P:cell-cell adhesion"/>
    <property type="evidence" value="ECO:0007669"/>
    <property type="project" value="TreeGrafter"/>
</dbReference>
<dbReference type="GO" id="GO:0005912">
    <property type="term" value="C:adherens junction"/>
    <property type="evidence" value="ECO:0007669"/>
    <property type="project" value="TreeGrafter"/>
</dbReference>
<dbReference type="GO" id="GO:0045197">
    <property type="term" value="P:establishment or maintenance of epithelial cell apical/basal polarity"/>
    <property type="evidence" value="ECO:0007669"/>
    <property type="project" value="TreeGrafter"/>
</dbReference>
<dbReference type="PROSITE" id="PS50106">
    <property type="entry name" value="PDZ"/>
    <property type="match status" value="1"/>
</dbReference>
<dbReference type="SMART" id="SM00192">
    <property type="entry name" value="LDLa"/>
    <property type="match status" value="2"/>
</dbReference>
<dbReference type="GO" id="GO:0016323">
    <property type="term" value="C:basolateral plasma membrane"/>
    <property type="evidence" value="ECO:0007669"/>
    <property type="project" value="TreeGrafter"/>
</dbReference>
<feature type="disulfide bond" evidence="2">
    <location>
        <begin position="289"/>
        <end position="301"/>
    </location>
</feature>
<comment type="caution">
    <text evidence="4">The sequence shown here is derived from an EMBL/GenBank/DDBJ whole genome shotgun (WGS) entry which is preliminary data.</text>
</comment>
<name>A0A8S1H557_9PELO</name>
<dbReference type="PROSITE" id="PS50068">
    <property type="entry name" value="LDLRA_2"/>
    <property type="match status" value="2"/>
</dbReference>
<evidence type="ECO:0000259" key="3">
    <source>
        <dbReference type="PROSITE" id="PS50106"/>
    </source>
</evidence>
<accession>A0A8S1H557</accession>
<dbReference type="PANTHER" id="PTHR23119">
    <property type="entry name" value="DISCS LARGE"/>
    <property type="match status" value="1"/>
</dbReference>
<sequence length="361" mass="39953">MEAPSISLTRRLKKTPLALSPTKFLAFRENPKENRMTAYGHLPGEVIECLSIAVELRKKEVVDAYGNVSLRVGFRLGGGIDQDPQKAPFKYPDSGIYITSVEEGSPADEAGLKQHDKILQVNGADFTMMTHERAVKFVKQSNVLHILVARADLPPAPAPLCIPFTAVRDCVFDCPNMSDEWCGKGKILCDLGVSLFKCGQCVEPDLEASLCVDRKWQHLCDSENTVPCVKTSNCVFQEWILDGKDDCGDGSDEDPCKSKMLSCYNSTTRKPPTTPISTTRKPFVRKDKCEDNEFHCQSGECIEKERVLDGSLDCVDSSDEKYCKDHGLCPESRPCAFHEDIAAFGCGCPRGQTPDKRGICR</sequence>
<dbReference type="AlphaFoldDB" id="A0A8S1H557"/>
<organism evidence="4 5">
    <name type="scientific">Caenorhabditis auriculariae</name>
    <dbReference type="NCBI Taxonomy" id="2777116"/>
    <lineage>
        <taxon>Eukaryota</taxon>
        <taxon>Metazoa</taxon>
        <taxon>Ecdysozoa</taxon>
        <taxon>Nematoda</taxon>
        <taxon>Chromadorea</taxon>
        <taxon>Rhabditida</taxon>
        <taxon>Rhabditina</taxon>
        <taxon>Rhabditomorpha</taxon>
        <taxon>Rhabditoidea</taxon>
        <taxon>Rhabditidae</taxon>
        <taxon>Peloderinae</taxon>
        <taxon>Caenorhabditis</taxon>
    </lineage>
</organism>
<dbReference type="InterPro" id="IPR001478">
    <property type="entry name" value="PDZ"/>
</dbReference>
<feature type="disulfide bond" evidence="2">
    <location>
        <begin position="296"/>
        <end position="314"/>
    </location>
</feature>
<proteinExistence type="predicted"/>
<protein>
    <recommendedName>
        <fullName evidence="3">PDZ domain-containing protein</fullName>
    </recommendedName>
</protein>
<keyword evidence="5" id="KW-1185">Reference proteome</keyword>
<dbReference type="PRINTS" id="PR00261">
    <property type="entry name" value="LDLRECEPTOR"/>
</dbReference>
<dbReference type="InterPro" id="IPR036034">
    <property type="entry name" value="PDZ_sf"/>
</dbReference>
<dbReference type="Gene3D" id="4.10.400.10">
    <property type="entry name" value="Low-density Lipoprotein Receptor"/>
    <property type="match status" value="2"/>
</dbReference>
<comment type="caution">
    <text evidence="2">Lacks conserved residue(s) required for the propagation of feature annotation.</text>
</comment>
<dbReference type="InterPro" id="IPR002172">
    <property type="entry name" value="LDrepeatLR_classA_rpt"/>
</dbReference>
<reference evidence="4" key="1">
    <citation type="submission" date="2020-10" db="EMBL/GenBank/DDBJ databases">
        <authorList>
            <person name="Kikuchi T."/>
        </authorList>
    </citation>
    <scope>NUCLEOTIDE SEQUENCE</scope>
    <source>
        <strain evidence="4">NKZ352</strain>
    </source>
</reference>
<dbReference type="Pfam" id="PF00595">
    <property type="entry name" value="PDZ"/>
    <property type="match status" value="1"/>
</dbReference>
<evidence type="ECO:0000256" key="1">
    <source>
        <dbReference type="ARBA" id="ARBA00023157"/>
    </source>
</evidence>
<evidence type="ECO:0000313" key="5">
    <source>
        <dbReference type="Proteomes" id="UP000835052"/>
    </source>
</evidence>
<dbReference type="SMART" id="SM00228">
    <property type="entry name" value="PDZ"/>
    <property type="match status" value="1"/>
</dbReference>
<dbReference type="GO" id="GO:0098887">
    <property type="term" value="P:neurotransmitter receptor transport, endosome to postsynaptic membrane"/>
    <property type="evidence" value="ECO:0007669"/>
    <property type="project" value="TreeGrafter"/>
</dbReference>
<dbReference type="GO" id="GO:0098968">
    <property type="term" value="P:neurotransmitter receptor transport postsynaptic membrane to endosome"/>
    <property type="evidence" value="ECO:0007669"/>
    <property type="project" value="TreeGrafter"/>
</dbReference>
<gene>
    <name evidence="4" type="ORF">CAUJ_LOCUS4499</name>
</gene>
<dbReference type="EMBL" id="CAJGYM010000008">
    <property type="protein sequence ID" value="CAD6188580.1"/>
    <property type="molecule type" value="Genomic_DNA"/>
</dbReference>
<dbReference type="Gene3D" id="2.30.42.10">
    <property type="match status" value="1"/>
</dbReference>
<dbReference type="SUPFAM" id="SSF57424">
    <property type="entry name" value="LDL receptor-like module"/>
    <property type="match status" value="2"/>
</dbReference>
<dbReference type="Pfam" id="PF00057">
    <property type="entry name" value="Ldl_recept_a"/>
    <property type="match status" value="1"/>
</dbReference>
<dbReference type="InterPro" id="IPR050614">
    <property type="entry name" value="Synaptic_Scaffolding_LAP-MAGUK"/>
</dbReference>
<feature type="domain" description="PDZ" evidence="3">
    <location>
        <begin position="53"/>
        <end position="141"/>
    </location>
</feature>
<keyword evidence="1 2" id="KW-1015">Disulfide bond</keyword>
<evidence type="ECO:0000256" key="2">
    <source>
        <dbReference type="PROSITE-ProRule" id="PRU00124"/>
    </source>
</evidence>
<dbReference type="GO" id="GO:0019901">
    <property type="term" value="F:protein kinase binding"/>
    <property type="evidence" value="ECO:0007669"/>
    <property type="project" value="TreeGrafter"/>
</dbReference>
<dbReference type="CDD" id="cd00112">
    <property type="entry name" value="LDLa"/>
    <property type="match status" value="2"/>
</dbReference>
<dbReference type="OrthoDB" id="10033291at2759"/>
<dbReference type="PANTHER" id="PTHR23119:SF50">
    <property type="entry name" value="PDZ DOMAIN-CONTAINING PROTEIN"/>
    <property type="match status" value="1"/>
</dbReference>